<evidence type="ECO:0000259" key="5">
    <source>
        <dbReference type="PROSITE" id="PS50887"/>
    </source>
</evidence>
<comment type="subcellular location">
    <subcellularLocation>
        <location evidence="2">Cell inner membrane</location>
    </subcellularLocation>
</comment>
<dbReference type="NCBIfam" id="TIGR00254">
    <property type="entry name" value="GGDEF"/>
    <property type="match status" value="1"/>
</dbReference>
<keyword evidence="4" id="KW-1133">Transmembrane helix</keyword>
<keyword evidence="7" id="KW-1185">Reference proteome</keyword>
<dbReference type="EMBL" id="FOXM01000005">
    <property type="protein sequence ID" value="SFP73083.1"/>
    <property type="molecule type" value="Genomic_DNA"/>
</dbReference>
<dbReference type="GO" id="GO:0003824">
    <property type="term" value="F:catalytic activity"/>
    <property type="evidence" value="ECO:0007669"/>
    <property type="project" value="UniProtKB-ARBA"/>
</dbReference>
<feature type="domain" description="GGDEF" evidence="5">
    <location>
        <begin position="346"/>
        <end position="478"/>
    </location>
</feature>
<keyword evidence="3" id="KW-0175">Coiled coil</keyword>
<evidence type="ECO:0000256" key="2">
    <source>
        <dbReference type="ARBA" id="ARBA00004533"/>
    </source>
</evidence>
<sequence length="494" mass="53257">MHHASSRSACQPEPVRAVVRPGAGFVWRLLGLLLLLTLLALPAGGQAALAPLLAEGHTFAPGTATVLLALYFGMLLGLIGYNLLLYLALGERSILFYVLYAASFAGAMLGVTGLGNQYLWPAGEAWDSRALPVFITLANICALLFSRSFLDTPRQMPRWDHLLTLDLAILLAIALGSLLLPVEALLQGLALLSAGNLLLLSLCGLDATLQRVPAARIFLAAWLLLQCAAVLLALRITGLLPANPLTSNALLLGSALQMLLLSFALAARLNALKRERSAAQAQSLQALQEQEQILERRVAERTEALAAANARLRELAMRDPLTGLANRMALRQHLELAWQRARRRNELLALIMLDLDEFKPVNDCHGHEVGDQLLIEVARRLQASARATDLVARLGGDEFVLVCESIGSPQQAQALAARILDALSQPFRLGEQSIRIGASIGISFGEDCGTGNDLLREADQAMYRAKAAGRNCMHLGRQHPEGQAQGEPTPPDEL</sequence>
<reference evidence="7" key="1">
    <citation type="submission" date="2016-10" db="EMBL/GenBank/DDBJ databases">
        <authorList>
            <person name="Varghese N."/>
            <person name="Submissions S."/>
        </authorList>
    </citation>
    <scope>NUCLEOTIDE SEQUENCE [LARGE SCALE GENOMIC DNA]</scope>
    <source>
        <strain evidence="7">JCM 18195</strain>
    </source>
</reference>
<evidence type="ECO:0000313" key="7">
    <source>
        <dbReference type="Proteomes" id="UP000243084"/>
    </source>
</evidence>
<feature type="transmembrane region" description="Helical" evidence="4">
    <location>
        <begin position="162"/>
        <end position="180"/>
    </location>
</feature>
<feature type="transmembrane region" description="Helical" evidence="4">
    <location>
        <begin position="63"/>
        <end position="87"/>
    </location>
</feature>
<dbReference type="SMART" id="SM00267">
    <property type="entry name" value="GGDEF"/>
    <property type="match status" value="1"/>
</dbReference>
<dbReference type="CDD" id="cd01949">
    <property type="entry name" value="GGDEF"/>
    <property type="match status" value="1"/>
</dbReference>
<dbReference type="AlphaFoldDB" id="A0A1I5SQS2"/>
<feature type="transmembrane region" description="Helical" evidence="4">
    <location>
        <begin position="186"/>
        <end position="205"/>
    </location>
</feature>
<keyword evidence="4" id="KW-0472">Membrane</keyword>
<dbReference type="FunFam" id="3.30.70.270:FF:000001">
    <property type="entry name" value="Diguanylate cyclase domain protein"/>
    <property type="match status" value="1"/>
</dbReference>
<dbReference type="Gene3D" id="3.30.70.270">
    <property type="match status" value="1"/>
</dbReference>
<organism evidence="6 7">
    <name type="scientific">Geopseudomonas sagittaria</name>
    <dbReference type="NCBI Taxonomy" id="1135990"/>
    <lineage>
        <taxon>Bacteria</taxon>
        <taxon>Pseudomonadati</taxon>
        <taxon>Pseudomonadota</taxon>
        <taxon>Gammaproteobacteria</taxon>
        <taxon>Pseudomonadales</taxon>
        <taxon>Pseudomonadaceae</taxon>
        <taxon>Geopseudomonas</taxon>
    </lineage>
</organism>
<dbReference type="InterPro" id="IPR029787">
    <property type="entry name" value="Nucleotide_cyclase"/>
</dbReference>
<evidence type="ECO:0000256" key="3">
    <source>
        <dbReference type="SAM" id="Coils"/>
    </source>
</evidence>
<dbReference type="Proteomes" id="UP000243084">
    <property type="component" value="Unassembled WGS sequence"/>
</dbReference>
<dbReference type="Pfam" id="PF07695">
    <property type="entry name" value="7TMR-DISM_7TM"/>
    <property type="match status" value="1"/>
</dbReference>
<dbReference type="InterPro" id="IPR000160">
    <property type="entry name" value="GGDEF_dom"/>
</dbReference>
<feature type="coiled-coil region" evidence="3">
    <location>
        <begin position="269"/>
        <end position="304"/>
    </location>
</feature>
<proteinExistence type="predicted"/>
<feature type="transmembrane region" description="Helical" evidence="4">
    <location>
        <begin position="130"/>
        <end position="150"/>
    </location>
</feature>
<gene>
    <name evidence="6" type="ORF">SAMN05216229_10556</name>
</gene>
<accession>A0A1I5SQS2</accession>
<protein>
    <submittedName>
        <fullName evidence="6">Diguanylate cyclase (GGDEF) domain-containing protein</fullName>
    </submittedName>
</protein>
<dbReference type="SUPFAM" id="SSF55073">
    <property type="entry name" value="Nucleotide cyclase"/>
    <property type="match status" value="1"/>
</dbReference>
<dbReference type="Pfam" id="PF00990">
    <property type="entry name" value="GGDEF"/>
    <property type="match status" value="1"/>
</dbReference>
<dbReference type="PANTHER" id="PTHR46663">
    <property type="entry name" value="DIGUANYLATE CYCLASE DGCT-RELATED"/>
    <property type="match status" value="1"/>
</dbReference>
<dbReference type="PANTHER" id="PTHR46663:SF2">
    <property type="entry name" value="GGDEF DOMAIN-CONTAINING PROTEIN"/>
    <property type="match status" value="1"/>
</dbReference>
<feature type="transmembrane region" description="Helical" evidence="4">
    <location>
        <begin position="217"/>
        <end position="237"/>
    </location>
</feature>
<dbReference type="InterPro" id="IPR052163">
    <property type="entry name" value="DGC-Regulatory_Protein"/>
</dbReference>
<dbReference type="InterPro" id="IPR011623">
    <property type="entry name" value="7TMR_DISM_rcpt_extracell_dom1"/>
</dbReference>
<dbReference type="InterPro" id="IPR043128">
    <property type="entry name" value="Rev_trsase/Diguanyl_cyclase"/>
</dbReference>
<dbReference type="OrthoDB" id="9803824at2"/>
<keyword evidence="4" id="KW-0812">Transmembrane</keyword>
<evidence type="ECO:0000313" key="6">
    <source>
        <dbReference type="EMBL" id="SFP73083.1"/>
    </source>
</evidence>
<evidence type="ECO:0000256" key="1">
    <source>
        <dbReference type="ARBA" id="ARBA00001946"/>
    </source>
</evidence>
<dbReference type="RefSeq" id="WP_092429991.1">
    <property type="nucleotide sequence ID" value="NZ_FOXM01000005.1"/>
</dbReference>
<feature type="transmembrane region" description="Helical" evidence="4">
    <location>
        <begin position="94"/>
        <end position="118"/>
    </location>
</feature>
<dbReference type="GO" id="GO:0005886">
    <property type="term" value="C:plasma membrane"/>
    <property type="evidence" value="ECO:0007669"/>
    <property type="project" value="UniProtKB-SubCell"/>
</dbReference>
<evidence type="ECO:0000256" key="4">
    <source>
        <dbReference type="SAM" id="Phobius"/>
    </source>
</evidence>
<comment type="cofactor">
    <cofactor evidence="1">
        <name>Mg(2+)</name>
        <dbReference type="ChEBI" id="CHEBI:18420"/>
    </cofactor>
</comment>
<dbReference type="PROSITE" id="PS50887">
    <property type="entry name" value="GGDEF"/>
    <property type="match status" value="1"/>
</dbReference>
<feature type="transmembrane region" description="Helical" evidence="4">
    <location>
        <begin position="249"/>
        <end position="267"/>
    </location>
</feature>
<name>A0A1I5SQS2_9GAMM</name>